<protein>
    <submittedName>
        <fullName evidence="1">2'-5' RNA ligase family protein</fullName>
    </submittedName>
</protein>
<sequence length="175" mass="19358">MVSDQTIGVSLAVPDPYGADLQRQREAFGDPLASKVPAHVTLVPPTPVAGGDMEAVLAHLTSVAAITEPFRLRLRGTGTFRPISPVVFVSVVEGISPSELLQEKLRRPPLERELLFPYHPHVTVAHNVEEHVLDRAFKELAGFHAVFDVEAFWLYEHGADEVWRPVRPFPLMGGR</sequence>
<organism evidence="1 2">
    <name type="scientific">Actinocorallia longicatena</name>
    <dbReference type="NCBI Taxonomy" id="111803"/>
    <lineage>
        <taxon>Bacteria</taxon>
        <taxon>Bacillati</taxon>
        <taxon>Actinomycetota</taxon>
        <taxon>Actinomycetes</taxon>
        <taxon>Streptosporangiales</taxon>
        <taxon>Thermomonosporaceae</taxon>
        <taxon>Actinocorallia</taxon>
    </lineage>
</organism>
<dbReference type="Proteomes" id="UP001501237">
    <property type="component" value="Unassembled WGS sequence"/>
</dbReference>
<comment type="caution">
    <text evidence="1">The sequence shown here is derived from an EMBL/GenBank/DDBJ whole genome shotgun (WGS) entry which is preliminary data.</text>
</comment>
<accession>A0ABP6QFZ0</accession>
<dbReference type="Pfam" id="PF13563">
    <property type="entry name" value="2_5_RNA_ligase2"/>
    <property type="match status" value="1"/>
</dbReference>
<dbReference type="SUPFAM" id="SSF55144">
    <property type="entry name" value="LigT-like"/>
    <property type="match status" value="1"/>
</dbReference>
<dbReference type="InterPro" id="IPR050580">
    <property type="entry name" value="2H_phosphoesterase_YjcG-like"/>
</dbReference>
<dbReference type="PANTHER" id="PTHR40037:SF1">
    <property type="entry name" value="PHOSPHOESTERASE SAOUHSC_00951-RELATED"/>
    <property type="match status" value="1"/>
</dbReference>
<dbReference type="GO" id="GO:0016874">
    <property type="term" value="F:ligase activity"/>
    <property type="evidence" value="ECO:0007669"/>
    <property type="project" value="UniProtKB-KW"/>
</dbReference>
<name>A0ABP6QFZ0_9ACTN</name>
<keyword evidence="1" id="KW-0436">Ligase</keyword>
<dbReference type="PANTHER" id="PTHR40037">
    <property type="entry name" value="PHOSPHOESTERASE YJCG-RELATED"/>
    <property type="match status" value="1"/>
</dbReference>
<dbReference type="InterPro" id="IPR009097">
    <property type="entry name" value="Cyclic_Pdiesterase"/>
</dbReference>
<proteinExistence type="predicted"/>
<evidence type="ECO:0000313" key="2">
    <source>
        <dbReference type="Proteomes" id="UP001501237"/>
    </source>
</evidence>
<evidence type="ECO:0000313" key="1">
    <source>
        <dbReference type="EMBL" id="GAA3227719.1"/>
    </source>
</evidence>
<reference evidence="2" key="1">
    <citation type="journal article" date="2019" name="Int. J. Syst. Evol. Microbiol.">
        <title>The Global Catalogue of Microorganisms (GCM) 10K type strain sequencing project: providing services to taxonomists for standard genome sequencing and annotation.</title>
        <authorList>
            <consortium name="The Broad Institute Genomics Platform"/>
            <consortium name="The Broad Institute Genome Sequencing Center for Infectious Disease"/>
            <person name="Wu L."/>
            <person name="Ma J."/>
        </authorList>
    </citation>
    <scope>NUCLEOTIDE SEQUENCE [LARGE SCALE GENOMIC DNA]</scope>
    <source>
        <strain evidence="2">JCM 9377</strain>
    </source>
</reference>
<dbReference type="Gene3D" id="3.90.1140.10">
    <property type="entry name" value="Cyclic phosphodiesterase"/>
    <property type="match status" value="1"/>
</dbReference>
<dbReference type="RefSeq" id="WP_344834232.1">
    <property type="nucleotide sequence ID" value="NZ_BAAAUV010000017.1"/>
</dbReference>
<gene>
    <name evidence="1" type="ORF">GCM10010468_56710</name>
</gene>
<keyword evidence="2" id="KW-1185">Reference proteome</keyword>
<dbReference type="EMBL" id="BAAAUV010000017">
    <property type="protein sequence ID" value="GAA3227719.1"/>
    <property type="molecule type" value="Genomic_DNA"/>
</dbReference>